<name>A0A1A6AA61_9TREE</name>
<dbReference type="RefSeq" id="XP_018264791.1">
    <property type="nucleotide sequence ID" value="XM_018406297.1"/>
</dbReference>
<evidence type="ECO:0008006" key="5">
    <source>
        <dbReference type="Google" id="ProtNLM"/>
    </source>
</evidence>
<accession>A0A1A6AA61</accession>
<dbReference type="InterPro" id="IPR011009">
    <property type="entry name" value="Kinase-like_dom_sf"/>
</dbReference>
<evidence type="ECO:0000313" key="2">
    <source>
        <dbReference type="EMBL" id="OBR86949.1"/>
    </source>
</evidence>
<dbReference type="KEGG" id="kdj:28966670"/>
<gene>
    <name evidence="2" type="ORF">I303_02971</name>
    <name evidence="3" type="ORF">I303_102952</name>
</gene>
<dbReference type="SUPFAM" id="SSF56112">
    <property type="entry name" value="Protein kinase-like (PK-like)"/>
    <property type="match status" value="1"/>
</dbReference>
<evidence type="ECO:0000313" key="3">
    <source>
        <dbReference type="EMBL" id="WWC60380.1"/>
    </source>
</evidence>
<feature type="region of interest" description="Disordered" evidence="1">
    <location>
        <begin position="44"/>
        <end position="75"/>
    </location>
</feature>
<evidence type="ECO:0000313" key="4">
    <source>
        <dbReference type="Proteomes" id="UP000078595"/>
    </source>
</evidence>
<dbReference type="EMBL" id="KI894029">
    <property type="protein sequence ID" value="OBR86949.1"/>
    <property type="molecule type" value="Genomic_DNA"/>
</dbReference>
<organism evidence="2">
    <name type="scientific">Kwoniella dejecticola CBS 10117</name>
    <dbReference type="NCBI Taxonomy" id="1296121"/>
    <lineage>
        <taxon>Eukaryota</taxon>
        <taxon>Fungi</taxon>
        <taxon>Dikarya</taxon>
        <taxon>Basidiomycota</taxon>
        <taxon>Agaricomycotina</taxon>
        <taxon>Tremellomycetes</taxon>
        <taxon>Tremellales</taxon>
        <taxon>Cryptococcaceae</taxon>
        <taxon>Kwoniella</taxon>
    </lineage>
</organism>
<dbReference type="GeneID" id="28966670"/>
<sequence>MSFEISFAPGKDQRGRTRVCGGTLFNLHPRSVFPPATQATRAIPPTESTSVAASGLFSPCTPSQTQSNDNEPHTQGVQVEATATATINTDNDKSPASASAPASSSTSDSAPGTVPNLHLIDYLASGSLYDFWIAQHPIYGKVVFQIVYVSQPPCLNPTYDEYVDPNDIHKHALKEEDNYMGPLKDLQGTIVPNFFGVYIAQEYPEEGDEDEDEYDYLAIVTEYVGQGLGPGYFEMSADWATMLYDTYKTIHMHGLMHNDVTAGHIIYDDSDDKKYLRIIGFRHADYGLLTDILHVALLVDEAAYVRYGLGLCDIRSVDKERDFPDYWQRLPLPDSEEFVAMLRLGKDIACGNIKPPYTGHPDFQHLLLRAQQEDP</sequence>
<dbReference type="AlphaFoldDB" id="A0A1A6AA61"/>
<dbReference type="OrthoDB" id="2523749at2759"/>
<proteinExistence type="predicted"/>
<reference evidence="3" key="3">
    <citation type="submission" date="2024-02" db="EMBL/GenBank/DDBJ databases">
        <title>Comparative genomics of Cryptococcus and Kwoniella reveals pathogenesis evolution and contrasting modes of karyotype evolution via chromosome fusion or intercentromeric recombination.</title>
        <authorList>
            <person name="Coelho M.A."/>
            <person name="David-Palma M."/>
            <person name="Shea T."/>
            <person name="Bowers K."/>
            <person name="McGinley-Smith S."/>
            <person name="Mohammad A.W."/>
            <person name="Gnirke A."/>
            <person name="Yurkov A.M."/>
            <person name="Nowrousian M."/>
            <person name="Sun S."/>
            <person name="Cuomo C.A."/>
            <person name="Heitman J."/>
        </authorList>
    </citation>
    <scope>NUCLEOTIDE SEQUENCE</scope>
    <source>
        <strain evidence="3">CBS 10117</strain>
    </source>
</reference>
<feature type="compositionally biased region" description="Polar residues" evidence="1">
    <location>
        <begin position="60"/>
        <end position="75"/>
    </location>
</feature>
<reference evidence="2" key="1">
    <citation type="submission" date="2013-07" db="EMBL/GenBank/DDBJ databases">
        <title>The Genome Sequence of Cryptococcus dejecticola CBS10117.</title>
        <authorList>
            <consortium name="The Broad Institute Genome Sequencing Platform"/>
            <person name="Cuomo C."/>
            <person name="Litvintseva A."/>
            <person name="Chen Y."/>
            <person name="Heitman J."/>
            <person name="Sun S."/>
            <person name="Springer D."/>
            <person name="Dromer F."/>
            <person name="Young S.K."/>
            <person name="Zeng Q."/>
            <person name="Gargeya S."/>
            <person name="Fitzgerald M."/>
            <person name="Abouelleil A."/>
            <person name="Alvarado L."/>
            <person name="Berlin A.M."/>
            <person name="Chapman S.B."/>
            <person name="Dewar J."/>
            <person name="Goldberg J."/>
            <person name="Griggs A."/>
            <person name="Gujja S."/>
            <person name="Hansen M."/>
            <person name="Howarth C."/>
            <person name="Imamovic A."/>
            <person name="Larimer J."/>
            <person name="McCowan C."/>
            <person name="Murphy C."/>
            <person name="Pearson M."/>
            <person name="Priest M."/>
            <person name="Roberts A."/>
            <person name="Saif S."/>
            <person name="Shea T."/>
            <person name="Sykes S."/>
            <person name="Wortman J."/>
            <person name="Nusbaum C."/>
            <person name="Birren B."/>
        </authorList>
    </citation>
    <scope>NUCLEOTIDE SEQUENCE [LARGE SCALE GENOMIC DNA]</scope>
    <source>
        <strain evidence="2">CBS 10117</strain>
    </source>
</reference>
<protein>
    <recommendedName>
        <fullName evidence="5">Protein kinase domain-containing protein</fullName>
    </recommendedName>
</protein>
<dbReference type="STRING" id="1296121.A0A1A6AA61"/>
<keyword evidence="4" id="KW-1185">Reference proteome</keyword>
<feature type="compositionally biased region" description="Low complexity" evidence="1">
    <location>
        <begin position="94"/>
        <end position="111"/>
    </location>
</feature>
<feature type="region of interest" description="Disordered" evidence="1">
    <location>
        <begin position="88"/>
        <end position="111"/>
    </location>
</feature>
<dbReference type="Proteomes" id="UP000078595">
    <property type="component" value="Chromosome 3"/>
</dbReference>
<evidence type="ECO:0000256" key="1">
    <source>
        <dbReference type="SAM" id="MobiDB-lite"/>
    </source>
</evidence>
<dbReference type="VEuPathDB" id="FungiDB:I303_02971"/>
<dbReference type="EMBL" id="CP144532">
    <property type="protein sequence ID" value="WWC60380.1"/>
    <property type="molecule type" value="Genomic_DNA"/>
</dbReference>
<reference evidence="3" key="2">
    <citation type="submission" date="2013-07" db="EMBL/GenBank/DDBJ databases">
        <authorList>
            <consortium name="The Broad Institute Genome Sequencing Platform"/>
            <person name="Cuomo C."/>
            <person name="Litvintseva A."/>
            <person name="Chen Y."/>
            <person name="Heitman J."/>
            <person name="Sun S."/>
            <person name="Springer D."/>
            <person name="Dromer F."/>
            <person name="Young S.K."/>
            <person name="Zeng Q."/>
            <person name="Gargeya S."/>
            <person name="Fitzgerald M."/>
            <person name="Abouelleil A."/>
            <person name="Alvarado L."/>
            <person name="Berlin A.M."/>
            <person name="Chapman S.B."/>
            <person name="Dewar J."/>
            <person name="Goldberg J."/>
            <person name="Griggs A."/>
            <person name="Gujja S."/>
            <person name="Hansen M."/>
            <person name="Howarth C."/>
            <person name="Imamovic A."/>
            <person name="Larimer J."/>
            <person name="McCowan C."/>
            <person name="Murphy C."/>
            <person name="Pearson M."/>
            <person name="Priest M."/>
            <person name="Roberts A."/>
            <person name="Saif S."/>
            <person name="Shea T."/>
            <person name="Sykes S."/>
            <person name="Wortman J."/>
            <person name="Nusbaum C."/>
            <person name="Birren B."/>
        </authorList>
    </citation>
    <scope>NUCLEOTIDE SEQUENCE</scope>
    <source>
        <strain evidence="3">CBS 10117</strain>
    </source>
</reference>